<dbReference type="Pfam" id="PF07714">
    <property type="entry name" value="PK_Tyr_Ser-Thr"/>
    <property type="match status" value="1"/>
</dbReference>
<protein>
    <recommendedName>
        <fullName evidence="2">Protein kinase domain-containing protein</fullName>
    </recommendedName>
</protein>
<dbReference type="InterPro" id="IPR001245">
    <property type="entry name" value="Ser-Thr/Tyr_kinase_cat_dom"/>
</dbReference>
<name>A0A2B4R425_STYPI</name>
<dbReference type="OrthoDB" id="339325at2759"/>
<gene>
    <name evidence="3" type="ORF">AWC38_SpisGene24680</name>
</gene>
<dbReference type="InterPro" id="IPR011009">
    <property type="entry name" value="Kinase-like_dom_sf"/>
</dbReference>
<dbReference type="AlphaFoldDB" id="A0A2B4R425"/>
<dbReference type="SUPFAM" id="SSF56112">
    <property type="entry name" value="Protein kinase-like (PK-like)"/>
    <property type="match status" value="1"/>
</dbReference>
<evidence type="ECO:0000259" key="2">
    <source>
        <dbReference type="PROSITE" id="PS50011"/>
    </source>
</evidence>
<dbReference type="PROSITE" id="PS50011">
    <property type="entry name" value="PROTEIN_KINASE_DOM"/>
    <property type="match status" value="1"/>
</dbReference>
<dbReference type="GO" id="GO:0005524">
    <property type="term" value="F:ATP binding"/>
    <property type="evidence" value="ECO:0007669"/>
    <property type="project" value="InterPro"/>
</dbReference>
<proteinExistence type="predicted"/>
<dbReference type="InterPro" id="IPR000719">
    <property type="entry name" value="Prot_kinase_dom"/>
</dbReference>
<reference evidence="4" key="1">
    <citation type="journal article" date="2017" name="bioRxiv">
        <title>Comparative analysis of the genomes of Stylophora pistillata and Acropora digitifera provides evidence for extensive differences between species of corals.</title>
        <authorList>
            <person name="Voolstra C.R."/>
            <person name="Li Y."/>
            <person name="Liew Y.J."/>
            <person name="Baumgarten S."/>
            <person name="Zoccola D."/>
            <person name="Flot J.-F."/>
            <person name="Tambutte S."/>
            <person name="Allemand D."/>
            <person name="Aranda M."/>
        </authorList>
    </citation>
    <scope>NUCLEOTIDE SEQUENCE [LARGE SCALE GENOMIC DNA]</scope>
</reference>
<comment type="caution">
    <text evidence="3">The sequence shown here is derived from an EMBL/GenBank/DDBJ whole genome shotgun (WGS) entry which is preliminary data.</text>
</comment>
<feature type="chain" id="PRO_5012654133" description="Protein kinase domain-containing protein" evidence="1">
    <location>
        <begin position="16"/>
        <end position="268"/>
    </location>
</feature>
<evidence type="ECO:0000256" key="1">
    <source>
        <dbReference type="SAM" id="SignalP"/>
    </source>
</evidence>
<feature type="signal peptide" evidence="1">
    <location>
        <begin position="1"/>
        <end position="15"/>
    </location>
</feature>
<dbReference type="GO" id="GO:0004672">
    <property type="term" value="F:protein kinase activity"/>
    <property type="evidence" value="ECO:0007669"/>
    <property type="project" value="InterPro"/>
</dbReference>
<organism evidence="3 4">
    <name type="scientific">Stylophora pistillata</name>
    <name type="common">Smooth cauliflower coral</name>
    <dbReference type="NCBI Taxonomy" id="50429"/>
    <lineage>
        <taxon>Eukaryota</taxon>
        <taxon>Metazoa</taxon>
        <taxon>Cnidaria</taxon>
        <taxon>Anthozoa</taxon>
        <taxon>Hexacorallia</taxon>
        <taxon>Scleractinia</taxon>
        <taxon>Astrocoeniina</taxon>
        <taxon>Pocilloporidae</taxon>
        <taxon>Stylophora</taxon>
    </lineage>
</organism>
<dbReference type="Proteomes" id="UP000225706">
    <property type="component" value="Unassembled WGS sequence"/>
</dbReference>
<accession>A0A2B4R425</accession>
<evidence type="ECO:0000313" key="3">
    <source>
        <dbReference type="EMBL" id="PFX11543.1"/>
    </source>
</evidence>
<keyword evidence="1" id="KW-0732">Signal</keyword>
<dbReference type="Gene3D" id="1.10.510.10">
    <property type="entry name" value="Transferase(Phosphotransferase) domain 1"/>
    <property type="match status" value="1"/>
</dbReference>
<keyword evidence="4" id="KW-1185">Reference proteome</keyword>
<feature type="domain" description="Protein kinase" evidence="2">
    <location>
        <begin position="45"/>
        <end position="268"/>
    </location>
</feature>
<evidence type="ECO:0000313" key="4">
    <source>
        <dbReference type="Proteomes" id="UP000225706"/>
    </source>
</evidence>
<sequence>MSSIFSCFLFHPVLSAFLCYFVPAKTVAQHSQSTHSNKGTVVDPYTCVDLLGPVFWQRSKDIVTTESFSCNEHDLEHQPSLELREDIAIQLLLKDADILYLREEKSSNSDLADLPRKIQLIPTSESAFSEKIKRTDDHHLRGLLALNHANLVAIWKIDNLDSHFPIAEIITKEAPFGDLKSYVLENRCQIVDIVTFLSQVASAMHYLHVKNIIHGDLRATYVNVVTHNKTDEHSWNTVREKYGAEKNGSNSSLPVWLKDPELEVVFYV</sequence>
<dbReference type="EMBL" id="LSMT01002271">
    <property type="protein sequence ID" value="PFX11543.1"/>
    <property type="molecule type" value="Genomic_DNA"/>
</dbReference>